<keyword evidence="4" id="KW-1185">Reference proteome</keyword>
<accession>L2F820</accession>
<dbReference type="eggNOG" id="COG4137">
    <property type="taxonomic scope" value="Bacteria"/>
</dbReference>
<dbReference type="OrthoDB" id="9780793at2"/>
<reference evidence="3 4" key="1">
    <citation type="journal article" date="2013" name="Genome Announc.">
        <title>Genome Sequence of Moraxella macacae 0408225, a Novel Bacterial Species Isolated from a Cynomolgus Macaque with Epistaxis.</title>
        <authorList>
            <person name="Ladner J.T."/>
            <person name="Whitehouse C.A."/>
            <person name="Koroleva G.I."/>
            <person name="Palacios G.F."/>
        </authorList>
    </citation>
    <scope>NUCLEOTIDE SEQUENCE [LARGE SCALE GENOMIC DNA]</scope>
    <source>
        <strain evidence="3 4">0408225</strain>
    </source>
</reference>
<comment type="caution">
    <text evidence="3">The sequence shown here is derived from an EMBL/GenBank/DDBJ whole genome shotgun (WGS) entry which is preliminary data.</text>
</comment>
<feature type="transmembrane region" description="Helical" evidence="1">
    <location>
        <begin position="63"/>
        <end position="81"/>
    </location>
</feature>
<dbReference type="InterPro" id="IPR052372">
    <property type="entry name" value="YpjD/HemX"/>
</dbReference>
<evidence type="ECO:0000313" key="3">
    <source>
        <dbReference type="EMBL" id="ELA09045.1"/>
    </source>
</evidence>
<gene>
    <name evidence="3" type="ORF">MOMA_01510</name>
</gene>
<feature type="transmembrane region" description="Helical" evidence="1">
    <location>
        <begin position="240"/>
        <end position="259"/>
    </location>
</feature>
<dbReference type="GO" id="GO:0017004">
    <property type="term" value="P:cytochrome complex assembly"/>
    <property type="evidence" value="ECO:0007669"/>
    <property type="project" value="InterPro"/>
</dbReference>
<dbReference type="InterPro" id="IPR002541">
    <property type="entry name" value="Cyt_c_assembly"/>
</dbReference>
<dbReference type="GO" id="GO:0020037">
    <property type="term" value="F:heme binding"/>
    <property type="evidence" value="ECO:0007669"/>
    <property type="project" value="InterPro"/>
</dbReference>
<dbReference type="PANTHER" id="PTHR38034">
    <property type="entry name" value="INNER MEMBRANE PROTEIN YPJD"/>
    <property type="match status" value="1"/>
</dbReference>
<sequence>MFLLLILSLVCYVLISVYLIWALSLQKPIHKGVTLGFLAVGSLAHAGILLPKIITLYGLNFNLFNMISLTSLFMLLFYWGFSWYRAILPFGVFAAPLALIGVLTGYFGKAPYQPLTDMSAILQGHILLALAAYSILFMSAVQAVILRLQIRELKHQTIHRIWVAKLPALQDMENLLFDMITLGFVLLSASLGLGFMDTRDLLGQHLAHKTAFSVLSWLVFGLLLFGHWRYGWRGIKASNMTLYGVVLLGIAFIGTKFVLEVILN</sequence>
<keyword evidence="1" id="KW-1133">Transmembrane helix</keyword>
<dbReference type="STRING" id="1230338.MOMA_01510"/>
<feature type="transmembrane region" description="Helical" evidence="1">
    <location>
        <begin position="87"/>
        <end position="108"/>
    </location>
</feature>
<feature type="transmembrane region" description="Helical" evidence="1">
    <location>
        <begin position="32"/>
        <end position="51"/>
    </location>
</feature>
<dbReference type="EMBL" id="ANIN01000001">
    <property type="protein sequence ID" value="ELA09045.1"/>
    <property type="molecule type" value="Genomic_DNA"/>
</dbReference>
<evidence type="ECO:0000256" key="1">
    <source>
        <dbReference type="SAM" id="Phobius"/>
    </source>
</evidence>
<feature type="transmembrane region" description="Helical" evidence="1">
    <location>
        <begin position="206"/>
        <end position="228"/>
    </location>
</feature>
<organism evidence="3 4">
    <name type="scientific">Moraxella macacae 0408225</name>
    <dbReference type="NCBI Taxonomy" id="1230338"/>
    <lineage>
        <taxon>Bacteria</taxon>
        <taxon>Pseudomonadati</taxon>
        <taxon>Pseudomonadota</taxon>
        <taxon>Gammaproteobacteria</taxon>
        <taxon>Moraxellales</taxon>
        <taxon>Moraxellaceae</taxon>
        <taxon>Moraxella</taxon>
    </lineage>
</organism>
<dbReference type="PANTHER" id="PTHR38034:SF1">
    <property type="entry name" value="INNER MEMBRANE PROTEIN YPJD"/>
    <property type="match status" value="1"/>
</dbReference>
<dbReference type="PATRIC" id="fig|1230338.3.peg.334"/>
<keyword evidence="1" id="KW-0812">Transmembrane</keyword>
<feature type="domain" description="Cytochrome c assembly protein" evidence="2">
    <location>
        <begin position="43"/>
        <end position="262"/>
    </location>
</feature>
<dbReference type="RefSeq" id="WP_009501448.1">
    <property type="nucleotide sequence ID" value="NZ_ANIN01000001.1"/>
</dbReference>
<proteinExistence type="predicted"/>
<dbReference type="AlphaFoldDB" id="L2F820"/>
<name>L2F820_9GAMM</name>
<keyword evidence="1" id="KW-0472">Membrane</keyword>
<evidence type="ECO:0000313" key="4">
    <source>
        <dbReference type="Proteomes" id="UP000023795"/>
    </source>
</evidence>
<feature type="transmembrane region" description="Helical" evidence="1">
    <location>
        <begin position="175"/>
        <end position="194"/>
    </location>
</feature>
<evidence type="ECO:0000259" key="2">
    <source>
        <dbReference type="Pfam" id="PF01578"/>
    </source>
</evidence>
<dbReference type="Proteomes" id="UP000023795">
    <property type="component" value="Unassembled WGS sequence"/>
</dbReference>
<feature type="transmembrane region" description="Helical" evidence="1">
    <location>
        <begin position="120"/>
        <end position="145"/>
    </location>
</feature>
<dbReference type="Pfam" id="PF01578">
    <property type="entry name" value="Cytochrom_C_asm"/>
    <property type="match status" value="1"/>
</dbReference>
<protein>
    <submittedName>
        <fullName evidence="3">Cytochrome c assembly protein</fullName>
    </submittedName>
</protein>